<evidence type="ECO:0000313" key="3">
    <source>
        <dbReference type="Proteomes" id="UP000299102"/>
    </source>
</evidence>
<accession>A0A4C1SD48</accession>
<protein>
    <submittedName>
        <fullName evidence="2">Uncharacterized protein</fullName>
    </submittedName>
</protein>
<evidence type="ECO:0000256" key="1">
    <source>
        <dbReference type="SAM" id="MobiDB-lite"/>
    </source>
</evidence>
<dbReference type="EMBL" id="BGZK01000002">
    <property type="protein sequence ID" value="GBO99316.1"/>
    <property type="molecule type" value="Genomic_DNA"/>
</dbReference>
<feature type="region of interest" description="Disordered" evidence="1">
    <location>
        <begin position="63"/>
        <end position="88"/>
    </location>
</feature>
<sequence>MQYDAQNSAALNYAVPILRHCDALVTNFTMVVSPEPKSKWDYTGSTSFQIRKNYQNQFSQSIVLSGGAKRRRRRRPPTASRLKGPRKQKSFAYKLLKRGLAKRFAYKLLKRGLANLMSPTSTSGVASPLDTFASNTGMQGVPLHASITIAYTQDSS</sequence>
<dbReference type="AlphaFoldDB" id="A0A4C1SD48"/>
<evidence type="ECO:0000313" key="2">
    <source>
        <dbReference type="EMBL" id="GBO99316.1"/>
    </source>
</evidence>
<dbReference type="OrthoDB" id="6750768at2759"/>
<comment type="caution">
    <text evidence="2">The sequence shown here is derived from an EMBL/GenBank/DDBJ whole genome shotgun (WGS) entry which is preliminary data.</text>
</comment>
<name>A0A4C1SD48_EUMVA</name>
<reference evidence="2 3" key="1">
    <citation type="journal article" date="2019" name="Commun. Biol.">
        <title>The bagworm genome reveals a unique fibroin gene that provides high tensile strength.</title>
        <authorList>
            <person name="Kono N."/>
            <person name="Nakamura H."/>
            <person name="Ohtoshi R."/>
            <person name="Tomita M."/>
            <person name="Numata K."/>
            <person name="Arakawa K."/>
        </authorList>
    </citation>
    <scope>NUCLEOTIDE SEQUENCE [LARGE SCALE GENOMIC DNA]</scope>
</reference>
<keyword evidence="3" id="KW-1185">Reference proteome</keyword>
<proteinExistence type="predicted"/>
<dbReference type="Proteomes" id="UP000299102">
    <property type="component" value="Unassembled WGS sequence"/>
</dbReference>
<organism evidence="2 3">
    <name type="scientific">Eumeta variegata</name>
    <name type="common">Bagworm moth</name>
    <name type="synonym">Eumeta japonica</name>
    <dbReference type="NCBI Taxonomy" id="151549"/>
    <lineage>
        <taxon>Eukaryota</taxon>
        <taxon>Metazoa</taxon>
        <taxon>Ecdysozoa</taxon>
        <taxon>Arthropoda</taxon>
        <taxon>Hexapoda</taxon>
        <taxon>Insecta</taxon>
        <taxon>Pterygota</taxon>
        <taxon>Neoptera</taxon>
        <taxon>Endopterygota</taxon>
        <taxon>Lepidoptera</taxon>
        <taxon>Glossata</taxon>
        <taxon>Ditrysia</taxon>
        <taxon>Tineoidea</taxon>
        <taxon>Psychidae</taxon>
        <taxon>Oiketicinae</taxon>
        <taxon>Eumeta</taxon>
    </lineage>
</organism>
<gene>
    <name evidence="2" type="ORF">EVAR_565_1</name>
</gene>